<protein>
    <submittedName>
        <fullName evidence="1">Uncharacterized protein</fullName>
    </submittedName>
</protein>
<organism evidence="1 2">
    <name type="scientific">Vibrio hepatarius</name>
    <dbReference type="NCBI Taxonomy" id="171383"/>
    <lineage>
        <taxon>Bacteria</taxon>
        <taxon>Pseudomonadati</taxon>
        <taxon>Pseudomonadota</taxon>
        <taxon>Gammaproteobacteria</taxon>
        <taxon>Vibrionales</taxon>
        <taxon>Vibrionaceae</taxon>
        <taxon>Vibrio</taxon>
        <taxon>Vibrio oreintalis group</taxon>
    </lineage>
</organism>
<dbReference type="PATRIC" id="fig|171383.3.peg.4391"/>
<name>A0A0M0HSY1_9VIBR</name>
<gene>
    <name evidence="1" type="ORF">AKJ31_21540</name>
</gene>
<dbReference type="Proteomes" id="UP000037530">
    <property type="component" value="Unassembled WGS sequence"/>
</dbReference>
<keyword evidence="2" id="KW-1185">Reference proteome</keyword>
<reference evidence="2" key="1">
    <citation type="submission" date="2015-08" db="EMBL/GenBank/DDBJ databases">
        <title>Vibrio galatheae sp. nov., a novel member of the Vibrionaceae family isolated from the Solomon Islands.</title>
        <authorList>
            <person name="Giubergia S."/>
            <person name="Machado H."/>
            <person name="Mateiu R.V."/>
            <person name="Gram L."/>
        </authorList>
    </citation>
    <scope>NUCLEOTIDE SEQUENCE [LARGE SCALE GENOMIC DNA]</scope>
    <source>
        <strain evidence="2">DSM 19134</strain>
    </source>
</reference>
<dbReference type="EMBL" id="LHPI01000037">
    <property type="protein sequence ID" value="KOO05190.1"/>
    <property type="molecule type" value="Genomic_DNA"/>
</dbReference>
<dbReference type="STRING" id="171383.AKJ31_21540"/>
<accession>A0A0M0HSY1</accession>
<proteinExistence type="predicted"/>
<dbReference type="AlphaFoldDB" id="A0A0M0HSY1"/>
<comment type="caution">
    <text evidence="1">The sequence shown here is derived from an EMBL/GenBank/DDBJ whole genome shotgun (WGS) entry which is preliminary data.</text>
</comment>
<evidence type="ECO:0000313" key="1">
    <source>
        <dbReference type="EMBL" id="KOO05190.1"/>
    </source>
</evidence>
<evidence type="ECO:0000313" key="2">
    <source>
        <dbReference type="Proteomes" id="UP000037530"/>
    </source>
</evidence>
<sequence>MSGVVLDRMQIIVTGNGRFQPLAVTESVLNALLEKGITVPIVEIADDADNLFLSPSAGGDLIHEEYLQIQRDESYFTDSPVFFVEIFERQHSGGDIGLEELLEFLPSESEQFISQITAAYITHRGLCLS</sequence>